<organism evidence="2 3">
    <name type="scientific">Salarias fasciatus</name>
    <name type="common">Jewelled blenny</name>
    <name type="synonym">Blennius fasciatus</name>
    <dbReference type="NCBI Taxonomy" id="181472"/>
    <lineage>
        <taxon>Eukaryota</taxon>
        <taxon>Metazoa</taxon>
        <taxon>Chordata</taxon>
        <taxon>Craniata</taxon>
        <taxon>Vertebrata</taxon>
        <taxon>Euteleostomi</taxon>
        <taxon>Actinopterygii</taxon>
        <taxon>Neopterygii</taxon>
        <taxon>Teleostei</taxon>
        <taxon>Neoteleostei</taxon>
        <taxon>Acanthomorphata</taxon>
        <taxon>Ovalentaria</taxon>
        <taxon>Blenniimorphae</taxon>
        <taxon>Blenniiformes</taxon>
        <taxon>Blennioidei</taxon>
        <taxon>Blenniidae</taxon>
        <taxon>Salariinae</taxon>
        <taxon>Salarias</taxon>
    </lineage>
</organism>
<evidence type="ECO:0000313" key="3">
    <source>
        <dbReference type="Proteomes" id="UP000472267"/>
    </source>
</evidence>
<reference evidence="2" key="1">
    <citation type="submission" date="2025-08" db="UniProtKB">
        <authorList>
            <consortium name="Ensembl"/>
        </authorList>
    </citation>
    <scope>IDENTIFICATION</scope>
</reference>
<dbReference type="Proteomes" id="UP000472267">
    <property type="component" value="Unassembled WGS sequence"/>
</dbReference>
<sequence length="82" mass="8880">SIRMSRTVTTDPARVKEVIPTDKVEVGFKDIDAAILVGQRGHLQDAGRALDKYAKKTVRVSPLAPSPRSSLQDPGQDPEQGL</sequence>
<evidence type="ECO:0000313" key="2">
    <source>
        <dbReference type="Ensembl" id="ENSSFAP00005041833.1"/>
    </source>
</evidence>
<feature type="region of interest" description="Disordered" evidence="1">
    <location>
        <begin position="58"/>
        <end position="82"/>
    </location>
</feature>
<accession>A0A672IJ91</accession>
<keyword evidence="3" id="KW-1185">Reference proteome</keyword>
<name>A0A672IJ91_SALFA</name>
<reference evidence="2" key="2">
    <citation type="submission" date="2025-09" db="UniProtKB">
        <authorList>
            <consortium name="Ensembl"/>
        </authorList>
    </citation>
    <scope>IDENTIFICATION</scope>
</reference>
<evidence type="ECO:0000256" key="1">
    <source>
        <dbReference type="SAM" id="MobiDB-lite"/>
    </source>
</evidence>
<dbReference type="InParanoid" id="A0A672IJ91"/>
<dbReference type="AlphaFoldDB" id="A0A672IJ91"/>
<dbReference type="Ensembl" id="ENSSFAT00005043357.1">
    <property type="protein sequence ID" value="ENSSFAP00005041833.1"/>
    <property type="gene ID" value="ENSSFAG00005020757.1"/>
</dbReference>
<protein>
    <submittedName>
        <fullName evidence="2">Uncharacterized protein</fullName>
    </submittedName>
</protein>
<proteinExistence type="predicted"/>